<comment type="caution">
    <text evidence="1">The sequence shown here is derived from an EMBL/GenBank/DDBJ whole genome shotgun (WGS) entry which is preliminary data.</text>
</comment>
<dbReference type="Proteomes" id="UP000767446">
    <property type="component" value="Unassembled WGS sequence"/>
</dbReference>
<name>A0A941GQF7_9CHRO</name>
<gene>
    <name evidence="1" type="ORF">DSM107014_11115</name>
</gene>
<proteinExistence type="predicted"/>
<dbReference type="EMBL" id="JADQBC010000069">
    <property type="protein sequence ID" value="MBR8828429.1"/>
    <property type="molecule type" value="Genomic_DNA"/>
</dbReference>
<organism evidence="1 2">
    <name type="scientific">Gomphosphaeria aponina SAG 52.96 = DSM 107014</name>
    <dbReference type="NCBI Taxonomy" id="1521640"/>
    <lineage>
        <taxon>Bacteria</taxon>
        <taxon>Bacillati</taxon>
        <taxon>Cyanobacteriota</taxon>
        <taxon>Cyanophyceae</taxon>
        <taxon>Oscillatoriophycideae</taxon>
        <taxon>Chroococcales</taxon>
        <taxon>Gomphosphaeriaceae</taxon>
        <taxon>Gomphosphaeria</taxon>
    </lineage>
</organism>
<reference evidence="1" key="1">
    <citation type="submission" date="2021-02" db="EMBL/GenBank/DDBJ databases">
        <title>Metagenome analyses of Stigonema ocellatum DSM 106950, Chlorogloea purpurea SAG 13.99 and Gomphosphaeria aponina DSM 107014.</title>
        <authorList>
            <person name="Marter P."/>
            <person name="Huang S."/>
        </authorList>
    </citation>
    <scope>NUCLEOTIDE SEQUENCE</scope>
    <source>
        <strain evidence="1">JP213</strain>
    </source>
</reference>
<sequence>MVKTELDTNLNNKLVVKKSYNDAPSINREYNQLFQDYLISNQELTCPKIVNLNDRYDPVLGKSDNLDKFSYLQSQLTEKDKSLISPKVLKKANNLIEKIKSIAKVNCLWWSVPLINVTEAQEIVLEWWNKTKKITIYIDQETIDYIKVWGPDMDNEMEEGSITLDQDLKNFWNWIN</sequence>
<protein>
    <submittedName>
        <fullName evidence="1">Uncharacterized protein</fullName>
    </submittedName>
</protein>
<accession>A0A941GQF7</accession>
<dbReference type="AlphaFoldDB" id="A0A941GQF7"/>
<evidence type="ECO:0000313" key="2">
    <source>
        <dbReference type="Proteomes" id="UP000767446"/>
    </source>
</evidence>
<evidence type="ECO:0000313" key="1">
    <source>
        <dbReference type="EMBL" id="MBR8828429.1"/>
    </source>
</evidence>